<evidence type="ECO:0000313" key="3">
    <source>
        <dbReference type="Proteomes" id="UP000001055"/>
    </source>
</evidence>
<dbReference type="RefSeq" id="XP_001797238.1">
    <property type="nucleotide sequence ID" value="XM_001797186.1"/>
</dbReference>
<dbReference type="KEGG" id="pno:SNOG_06877"/>
<dbReference type="eggNOG" id="KOG2428">
    <property type="taxonomic scope" value="Eukaryota"/>
</dbReference>
<feature type="compositionally biased region" description="Acidic residues" evidence="1">
    <location>
        <begin position="401"/>
        <end position="428"/>
    </location>
</feature>
<evidence type="ECO:0000256" key="1">
    <source>
        <dbReference type="SAM" id="MobiDB-lite"/>
    </source>
</evidence>
<dbReference type="GO" id="GO:0005634">
    <property type="term" value="C:nucleus"/>
    <property type="evidence" value="ECO:0000318"/>
    <property type="project" value="GO_Central"/>
</dbReference>
<feature type="compositionally biased region" description="Basic and acidic residues" evidence="1">
    <location>
        <begin position="84"/>
        <end position="95"/>
    </location>
</feature>
<evidence type="ECO:0008006" key="4">
    <source>
        <dbReference type="Google" id="ProtNLM"/>
    </source>
</evidence>
<gene>
    <name evidence="2" type="ORF">SNOG_06877</name>
</gene>
<dbReference type="GO" id="GO:0032968">
    <property type="term" value="P:positive regulation of transcription elongation by RNA polymerase II"/>
    <property type="evidence" value="ECO:0000318"/>
    <property type="project" value="GO_Central"/>
</dbReference>
<feature type="compositionally biased region" description="Acidic residues" evidence="1">
    <location>
        <begin position="35"/>
        <end position="57"/>
    </location>
</feature>
<dbReference type="Proteomes" id="UP000001055">
    <property type="component" value="Unassembled WGS sequence"/>
</dbReference>
<dbReference type="GO" id="GO:1990269">
    <property type="term" value="F:RNA polymerase II C-terminal domain phosphoserine binding"/>
    <property type="evidence" value="ECO:0000318"/>
    <property type="project" value="GO_Central"/>
</dbReference>
<feature type="compositionally biased region" description="Basic and acidic residues" evidence="1">
    <location>
        <begin position="322"/>
        <end position="347"/>
    </location>
</feature>
<dbReference type="InterPro" id="IPR007149">
    <property type="entry name" value="Leo1"/>
</dbReference>
<feature type="compositionally biased region" description="Basic residues" evidence="1">
    <location>
        <begin position="371"/>
        <end position="380"/>
    </location>
</feature>
<dbReference type="Pfam" id="PF04004">
    <property type="entry name" value="Leo1"/>
    <property type="match status" value="1"/>
</dbReference>
<dbReference type="PANTHER" id="PTHR23146:SF0">
    <property type="entry name" value="RNA POLYMERASE-ASSOCIATED PROTEIN LEO1"/>
    <property type="match status" value="1"/>
</dbReference>
<dbReference type="AlphaFoldDB" id="Q0UMY7"/>
<feature type="region of interest" description="Disordered" evidence="1">
    <location>
        <begin position="1"/>
        <end position="103"/>
    </location>
</feature>
<sequence length="466" mass="51870">MSDAEANAAISDNEVDDLATPAANEEVEAPRDTVEENGLDEDEDDLFGDGGDDEEEPAQLSMKSKLTLYRARKLDDEELDSGDDEGRADRARAQEAAEEEGEQHTFAVMDADIARHAIPEPSDGELYLLKVPRFLSFDPTAFSHKTFQPPTTDHHSKLPASDQFSAYNTAMSTIRWRRSPSNNAELQSNARILRWADGSLTLQIANDPTMQFDIDANTLAPPQVKPKIPTPTSIKAGAKPSAKLESYTYLVAPYEEANVMRVTNKLTTALSVVPAANLKDTALEKLQNDLAQIASRGRDDADQAISFVDVNEDPELRRQREEATFKEKQRQARAREKHEARQAERAVRTVGRSGGRTSGLNIDDLEDAASRPRKPRQKGGLRRDWSDDDDFARGPGRSREDDYDEEDDFIAASDEEPEIVDDDDDLDEGIAPSPKRRAGGDDDEDEEVVVSRTKRRRVVDDDEDDE</sequence>
<dbReference type="GO" id="GO:0016593">
    <property type="term" value="C:Cdc73/Paf1 complex"/>
    <property type="evidence" value="ECO:0007669"/>
    <property type="project" value="InterPro"/>
</dbReference>
<protein>
    <recommendedName>
        <fullName evidence="4">Leo1-like protein</fullName>
    </recommendedName>
</protein>
<dbReference type="VEuPathDB" id="FungiDB:JI435_068770"/>
<dbReference type="HOGENOM" id="CLU_030892_0_0_1"/>
<dbReference type="PANTHER" id="PTHR23146">
    <property type="entry name" value="LEO1 PROTEIN"/>
    <property type="match status" value="1"/>
</dbReference>
<dbReference type="STRING" id="321614.Q0UMY7"/>
<dbReference type="EMBL" id="CH445334">
    <property type="protein sequence ID" value="EAT85528.2"/>
    <property type="molecule type" value="Genomic_DNA"/>
</dbReference>
<dbReference type="GO" id="GO:0006368">
    <property type="term" value="P:transcription elongation by RNA polymerase II"/>
    <property type="evidence" value="ECO:0007669"/>
    <property type="project" value="InterPro"/>
</dbReference>
<dbReference type="FunCoup" id="Q0UMY7">
    <property type="interactions" value="132"/>
</dbReference>
<feature type="region of interest" description="Disordered" evidence="1">
    <location>
        <begin position="322"/>
        <end position="466"/>
    </location>
</feature>
<dbReference type="GeneID" id="5974128"/>
<reference evidence="3" key="1">
    <citation type="journal article" date="2007" name="Plant Cell">
        <title>Dothideomycete-plant interactions illuminated by genome sequencing and EST analysis of the wheat pathogen Stagonospora nodorum.</title>
        <authorList>
            <person name="Hane J.K."/>
            <person name="Lowe R.G."/>
            <person name="Solomon P.S."/>
            <person name="Tan K.C."/>
            <person name="Schoch C.L."/>
            <person name="Spatafora J.W."/>
            <person name="Crous P.W."/>
            <person name="Kodira C."/>
            <person name="Birren B.W."/>
            <person name="Galagan J.E."/>
            <person name="Torriani S.F."/>
            <person name="McDonald B.A."/>
            <person name="Oliver R.P."/>
        </authorList>
    </citation>
    <scope>NUCLEOTIDE SEQUENCE [LARGE SCALE GENOMIC DNA]</scope>
    <source>
        <strain evidence="3">SN15 / ATCC MYA-4574 / FGSC 10173</strain>
    </source>
</reference>
<proteinExistence type="predicted"/>
<organism evidence="2 3">
    <name type="scientific">Phaeosphaeria nodorum (strain SN15 / ATCC MYA-4574 / FGSC 10173)</name>
    <name type="common">Glume blotch fungus</name>
    <name type="synonym">Parastagonospora nodorum</name>
    <dbReference type="NCBI Taxonomy" id="321614"/>
    <lineage>
        <taxon>Eukaryota</taxon>
        <taxon>Fungi</taxon>
        <taxon>Dikarya</taxon>
        <taxon>Ascomycota</taxon>
        <taxon>Pezizomycotina</taxon>
        <taxon>Dothideomycetes</taxon>
        <taxon>Pleosporomycetidae</taxon>
        <taxon>Pleosporales</taxon>
        <taxon>Pleosporineae</taxon>
        <taxon>Phaeosphaeriaceae</taxon>
        <taxon>Parastagonospora</taxon>
    </lineage>
</organism>
<accession>Q0UMY7</accession>
<name>Q0UMY7_PHANO</name>
<dbReference type="InParanoid" id="Q0UMY7"/>
<evidence type="ECO:0000313" key="2">
    <source>
        <dbReference type="EMBL" id="EAT85528.2"/>
    </source>
</evidence>